<protein>
    <submittedName>
        <fullName evidence="5">LuxR C-terminal-related transcriptional regulator</fullName>
    </submittedName>
</protein>
<keyword evidence="6" id="KW-1185">Reference proteome</keyword>
<keyword evidence="3" id="KW-0804">Transcription</keyword>
<reference evidence="6" key="1">
    <citation type="submission" date="2023-07" db="EMBL/GenBank/DDBJ databases">
        <title>Conexibacter stalactiti sp. nov., isolated from stalactites in a lava cave and emended description of the genus Conexibacter.</title>
        <authorList>
            <person name="Lee S.D."/>
        </authorList>
    </citation>
    <scope>NUCLEOTIDE SEQUENCE [LARGE SCALE GENOMIC DNA]</scope>
    <source>
        <strain evidence="6">KCTC 39840</strain>
    </source>
</reference>
<dbReference type="Gene3D" id="1.10.10.10">
    <property type="entry name" value="Winged helix-like DNA-binding domain superfamily/Winged helix DNA-binding domain"/>
    <property type="match status" value="1"/>
</dbReference>
<dbReference type="SUPFAM" id="SSF55781">
    <property type="entry name" value="GAF domain-like"/>
    <property type="match status" value="1"/>
</dbReference>
<dbReference type="Proteomes" id="UP001284601">
    <property type="component" value="Unassembled WGS sequence"/>
</dbReference>
<organism evidence="5 6">
    <name type="scientific">Conexibacter stalactiti</name>
    <dbReference type="NCBI Taxonomy" id="1940611"/>
    <lineage>
        <taxon>Bacteria</taxon>
        <taxon>Bacillati</taxon>
        <taxon>Actinomycetota</taxon>
        <taxon>Thermoleophilia</taxon>
        <taxon>Solirubrobacterales</taxon>
        <taxon>Conexibacteraceae</taxon>
        <taxon>Conexibacter</taxon>
    </lineage>
</organism>
<name>A0ABU4HJ70_9ACTN</name>
<dbReference type="InterPro" id="IPR000792">
    <property type="entry name" value="Tscrpt_reg_LuxR_C"/>
</dbReference>
<evidence type="ECO:0000313" key="5">
    <source>
        <dbReference type="EMBL" id="MDW5593351.1"/>
    </source>
</evidence>
<evidence type="ECO:0000256" key="1">
    <source>
        <dbReference type="ARBA" id="ARBA00023015"/>
    </source>
</evidence>
<evidence type="ECO:0000313" key="6">
    <source>
        <dbReference type="Proteomes" id="UP001284601"/>
    </source>
</evidence>
<dbReference type="InterPro" id="IPR036388">
    <property type="entry name" value="WH-like_DNA-bd_sf"/>
</dbReference>
<dbReference type="SMART" id="SM00421">
    <property type="entry name" value="HTH_LUXR"/>
    <property type="match status" value="1"/>
</dbReference>
<dbReference type="CDD" id="cd06170">
    <property type="entry name" value="LuxR_C_like"/>
    <property type="match status" value="1"/>
</dbReference>
<dbReference type="SUPFAM" id="SSF46894">
    <property type="entry name" value="C-terminal effector domain of the bipartite response regulators"/>
    <property type="match status" value="1"/>
</dbReference>
<feature type="domain" description="HTH luxR-type" evidence="4">
    <location>
        <begin position="295"/>
        <end position="360"/>
    </location>
</feature>
<proteinExistence type="predicted"/>
<sequence>MSAPSAALRARVRSELISLSCADLPADELLARVAGALKLAVPFDACFLTGVDPSTMLFMSAAIVEEMPHWCCQPYFDNEYLVDDFNKFALLAASAEGVATLTDATGGKHSRSARHVEINGRLGLEAELRCVFRAGDRTWGIGNLLREQGRADFDAGEIAFVRSISRDVAEGLRNALLAEQAKEGGADAPGLLMFAADGRLTAATPEAQEWLADLDPVNVVPTALGFPLPTAAYVVVARARALAAGREGPAARARVRTRSGQWIVLHASCTKDASGAVAGAALIIDRARPVEVAPLIAAAYQLTPREREIAAHVARGSATGAIAAALHLSPHTVRDHLKAIYEKVGVTGRGELVARIYTEHYHDRHADGEMEPIAATL</sequence>
<accession>A0ABU4HJ70</accession>
<dbReference type="PRINTS" id="PR00038">
    <property type="entry name" value="HTHLUXR"/>
</dbReference>
<dbReference type="PANTHER" id="PTHR44688:SF16">
    <property type="entry name" value="DNA-BINDING TRANSCRIPTIONAL ACTIVATOR DEVR_DOSR"/>
    <property type="match status" value="1"/>
</dbReference>
<dbReference type="PROSITE" id="PS50043">
    <property type="entry name" value="HTH_LUXR_2"/>
    <property type="match status" value="1"/>
</dbReference>
<dbReference type="PANTHER" id="PTHR44688">
    <property type="entry name" value="DNA-BINDING TRANSCRIPTIONAL ACTIVATOR DEVR_DOSR"/>
    <property type="match status" value="1"/>
</dbReference>
<dbReference type="RefSeq" id="WP_318595610.1">
    <property type="nucleotide sequence ID" value="NZ_JAWSTH010000004.1"/>
</dbReference>
<dbReference type="InterPro" id="IPR029016">
    <property type="entry name" value="GAF-like_dom_sf"/>
</dbReference>
<dbReference type="InterPro" id="IPR016032">
    <property type="entry name" value="Sig_transdc_resp-reg_C-effctor"/>
</dbReference>
<keyword evidence="1" id="KW-0805">Transcription regulation</keyword>
<evidence type="ECO:0000256" key="2">
    <source>
        <dbReference type="ARBA" id="ARBA00023125"/>
    </source>
</evidence>
<dbReference type="Gene3D" id="3.30.450.40">
    <property type="match status" value="1"/>
</dbReference>
<gene>
    <name evidence="5" type="ORF">R7226_03320</name>
</gene>
<keyword evidence="2" id="KW-0238">DNA-binding</keyword>
<comment type="caution">
    <text evidence="5">The sequence shown here is derived from an EMBL/GenBank/DDBJ whole genome shotgun (WGS) entry which is preliminary data.</text>
</comment>
<dbReference type="EMBL" id="JAWSTH010000004">
    <property type="protein sequence ID" value="MDW5593351.1"/>
    <property type="molecule type" value="Genomic_DNA"/>
</dbReference>
<dbReference type="Pfam" id="PF00196">
    <property type="entry name" value="GerE"/>
    <property type="match status" value="1"/>
</dbReference>
<evidence type="ECO:0000259" key="4">
    <source>
        <dbReference type="PROSITE" id="PS50043"/>
    </source>
</evidence>
<evidence type="ECO:0000256" key="3">
    <source>
        <dbReference type="ARBA" id="ARBA00023163"/>
    </source>
</evidence>
<dbReference type="PROSITE" id="PS00622">
    <property type="entry name" value="HTH_LUXR_1"/>
    <property type="match status" value="1"/>
</dbReference>